<sequence length="838" mass="90853">MKGQIIKYGLTIATACAALLQPSLLPQIGQWPQAPSAAAATSAQASVELEKGTSMYVRDAGLLMQDQQLVLAFTVTIANNSGSELDLLDYWVTVSGKSGKVYKAILAQTDQTKKKLSSSSSVNLTYYATVDSGVRLRDLTLKVMAFDLSATNFERTLGTLTYPEETTSGTPVFQPDVLLINNAKVKGAIKQYFVTQDQDGMSVTISYLVENIGLSSVELSNIGLALQTESYSVFDVDSQALSELTLQPKERKIVTVQAKLPNAVVGKSIVLLPYRRDEASGLRLPIGQFAIPLLQPAPAVTAGAIRKVYMNGVMVQTRVGRVTVRDEDEETEIDVAFAISNTGNEAIALPDLEFELQTTAGIAYPLTYAPDTDKTTLLPQIERTLTLSGTLPASAWTGAEVVVRTSGVAAVDGSSSGSGYLLGMYKLPAPHAQEGGVGSTYVHDSGYEVRIASIQRTTSTDSDALTAELTITNRSDASIKPPDLSGYFVVNGVRVAGTSRTAALDPQLDIAAGDSIRQLVYIPIPYTTEIEEVAFILTEQSESDESIRRFQFNEQQLTPYSEYSESDGYVVGAEGARSRVQVHATRLFEGSLGRTFYTEFEVTNEELRAAQTASLAAYIEDGNGQLATLQLTSMTEKVKPGGTILLSGWSNLSKTFDSHNYKLIFGQSLPDELASSGEEEVLVRPVVYNVHEQQPELNTTLSDIAFSAYKLTLRDVVGNLHVTGAYSVEGIRLEMAYDLEVDETYDYVAGGHKLRIEFVNQDQIGVTYAQEVELAETSSDAQTLVAGSDQPLELRFSDSAVQGKIADYDTFEINVYDVYDGAELLIASKEINWFGRSE</sequence>
<comment type="caution">
    <text evidence="2">The sequence shown here is derived from an EMBL/GenBank/DDBJ whole genome shotgun (WGS) entry which is preliminary data.</text>
</comment>
<reference evidence="2" key="1">
    <citation type="submission" date="2020-09" db="EMBL/GenBank/DDBJ databases">
        <title>A novel bacterium of genus Paenibacillus, isolated from South China Sea.</title>
        <authorList>
            <person name="Huang H."/>
            <person name="Mo K."/>
            <person name="Hu Y."/>
        </authorList>
    </citation>
    <scope>NUCLEOTIDE SEQUENCE</scope>
    <source>
        <strain evidence="2">IB182496</strain>
    </source>
</reference>
<organism evidence="2 3">
    <name type="scientific">Paenibacillus sabuli</name>
    <dbReference type="NCBI Taxonomy" id="2772509"/>
    <lineage>
        <taxon>Bacteria</taxon>
        <taxon>Bacillati</taxon>
        <taxon>Bacillota</taxon>
        <taxon>Bacilli</taxon>
        <taxon>Bacillales</taxon>
        <taxon>Paenibacillaceae</taxon>
        <taxon>Paenibacillus</taxon>
    </lineage>
</organism>
<keyword evidence="1" id="KW-0732">Signal</keyword>
<feature type="chain" id="PRO_5039041022" description="DUF916 domain-containing protein" evidence="1">
    <location>
        <begin position="18"/>
        <end position="838"/>
    </location>
</feature>
<dbReference type="EMBL" id="JACXIZ010000019">
    <property type="protein sequence ID" value="MBD2845849.1"/>
    <property type="molecule type" value="Genomic_DNA"/>
</dbReference>
<dbReference type="RefSeq" id="WP_190917821.1">
    <property type="nucleotide sequence ID" value="NZ_JACXIZ010000019.1"/>
</dbReference>
<name>A0A927GRN7_9BACL</name>
<gene>
    <name evidence="2" type="ORF">IDH44_11660</name>
</gene>
<dbReference type="Proteomes" id="UP000621560">
    <property type="component" value="Unassembled WGS sequence"/>
</dbReference>
<feature type="signal peptide" evidence="1">
    <location>
        <begin position="1"/>
        <end position="17"/>
    </location>
</feature>
<protein>
    <recommendedName>
        <fullName evidence="4">DUF916 domain-containing protein</fullName>
    </recommendedName>
</protein>
<dbReference type="AlphaFoldDB" id="A0A927GRN7"/>
<evidence type="ECO:0000313" key="3">
    <source>
        <dbReference type="Proteomes" id="UP000621560"/>
    </source>
</evidence>
<evidence type="ECO:0000313" key="2">
    <source>
        <dbReference type="EMBL" id="MBD2845849.1"/>
    </source>
</evidence>
<proteinExistence type="predicted"/>
<accession>A0A927GRN7</accession>
<evidence type="ECO:0008006" key="4">
    <source>
        <dbReference type="Google" id="ProtNLM"/>
    </source>
</evidence>
<evidence type="ECO:0000256" key="1">
    <source>
        <dbReference type="SAM" id="SignalP"/>
    </source>
</evidence>
<keyword evidence="3" id="KW-1185">Reference proteome</keyword>